<dbReference type="InParanoid" id="Q2GQ83"/>
<dbReference type="VEuPathDB" id="FungiDB:CHGG_09871"/>
<dbReference type="AlphaFoldDB" id="Q2GQ83"/>
<dbReference type="GeneID" id="4396183"/>
<feature type="region of interest" description="Disordered" evidence="1">
    <location>
        <begin position="1"/>
        <end position="53"/>
    </location>
</feature>
<dbReference type="HOGENOM" id="CLU_1421271_0_0_1"/>
<protein>
    <submittedName>
        <fullName evidence="2">Uncharacterized protein</fullName>
    </submittedName>
</protein>
<dbReference type="OrthoDB" id="10613614at2759"/>
<gene>
    <name evidence="2" type="ORF">CHGG_09871</name>
</gene>
<sequence>MCRIERQNGQPLPSPCPMPAPCHTTSDRREQRRHSLHVIPPRSHQPRAHTRYQQDTGHKIMYALNEASTPPHFNQEKPPIDGREDLQPLTDQEIADESSHRIHHLRSACMQAVCTHKGTIPWSIGAPRLAAVDSAAVLAPLGPRLTTHLLGALATGWSAKNGFRTLLEHKNSWLCFHGPGAQALVWSRSQL</sequence>
<name>Q2GQ83_CHAGB</name>
<proteinExistence type="predicted"/>
<keyword evidence="3" id="KW-1185">Reference proteome</keyword>
<evidence type="ECO:0000313" key="2">
    <source>
        <dbReference type="EMBL" id="EAQ83467.1"/>
    </source>
</evidence>
<evidence type="ECO:0000313" key="3">
    <source>
        <dbReference type="Proteomes" id="UP000001056"/>
    </source>
</evidence>
<dbReference type="EMBL" id="CH408035">
    <property type="protein sequence ID" value="EAQ83467.1"/>
    <property type="molecule type" value="Genomic_DNA"/>
</dbReference>
<accession>Q2GQ83</accession>
<reference evidence="3" key="1">
    <citation type="journal article" date="2015" name="Genome Announc.">
        <title>Draft genome sequence of the cellulolytic fungus Chaetomium globosum.</title>
        <authorList>
            <person name="Cuomo C.A."/>
            <person name="Untereiner W.A."/>
            <person name="Ma L.-J."/>
            <person name="Grabherr M."/>
            <person name="Birren B.W."/>
        </authorList>
    </citation>
    <scope>NUCLEOTIDE SEQUENCE [LARGE SCALE GENOMIC DNA]</scope>
    <source>
        <strain evidence="3">ATCC 6205 / CBS 148.51 / DSM 1962 / NBRC 6347 / NRRL 1970</strain>
    </source>
</reference>
<evidence type="ECO:0000256" key="1">
    <source>
        <dbReference type="SAM" id="MobiDB-lite"/>
    </source>
</evidence>
<organism evidence="2 3">
    <name type="scientific">Chaetomium globosum (strain ATCC 6205 / CBS 148.51 / DSM 1962 / NBRC 6347 / NRRL 1970)</name>
    <name type="common">Soil fungus</name>
    <dbReference type="NCBI Taxonomy" id="306901"/>
    <lineage>
        <taxon>Eukaryota</taxon>
        <taxon>Fungi</taxon>
        <taxon>Dikarya</taxon>
        <taxon>Ascomycota</taxon>
        <taxon>Pezizomycotina</taxon>
        <taxon>Sordariomycetes</taxon>
        <taxon>Sordariomycetidae</taxon>
        <taxon>Sordariales</taxon>
        <taxon>Chaetomiaceae</taxon>
        <taxon>Chaetomium</taxon>
    </lineage>
</organism>
<dbReference type="Proteomes" id="UP000001056">
    <property type="component" value="Unassembled WGS sequence"/>
</dbReference>
<dbReference type="RefSeq" id="XP_001227798.1">
    <property type="nucleotide sequence ID" value="XM_001227797.1"/>
</dbReference>